<dbReference type="InterPro" id="IPR011992">
    <property type="entry name" value="EF-hand-dom_pair"/>
</dbReference>
<evidence type="ECO:0000313" key="19">
    <source>
        <dbReference type="Proteomes" id="UP000054558"/>
    </source>
</evidence>
<dbReference type="SUPFAM" id="SSF81324">
    <property type="entry name" value="Voltage-gated potassium channels"/>
    <property type="match status" value="2"/>
</dbReference>
<keyword evidence="14" id="KW-0407">Ion channel</keyword>
<dbReference type="Gene3D" id="1.10.238.10">
    <property type="entry name" value="EF-hand"/>
    <property type="match status" value="1"/>
</dbReference>
<evidence type="ECO:0000256" key="7">
    <source>
        <dbReference type="ARBA" id="ARBA00022692"/>
    </source>
</evidence>
<keyword evidence="11 16" id="KW-1133">Transmembrane helix</keyword>
<dbReference type="Pfam" id="PF00520">
    <property type="entry name" value="Ion_trans"/>
    <property type="match status" value="2"/>
</dbReference>
<comment type="subcellular location">
    <subcellularLocation>
        <location evidence="1">Membrane</location>
        <topology evidence="1">Multi-pass membrane protein</topology>
    </subcellularLocation>
</comment>
<keyword evidence="9" id="KW-0106">Calcium</keyword>
<dbReference type="FunFam" id="1.10.287.70:FF:000094">
    <property type="entry name" value="Two pore calcium channel protein 1"/>
    <property type="match status" value="1"/>
</dbReference>
<proteinExistence type="inferred from homology"/>
<dbReference type="Proteomes" id="UP000054558">
    <property type="component" value="Unassembled WGS sequence"/>
</dbReference>
<feature type="domain" description="EF-hand" evidence="17">
    <location>
        <begin position="337"/>
        <end position="372"/>
    </location>
</feature>
<keyword evidence="8" id="KW-0677">Repeat</keyword>
<dbReference type="Gene3D" id="1.20.120.350">
    <property type="entry name" value="Voltage-gated potassium channels. Chain C"/>
    <property type="match status" value="1"/>
</dbReference>
<dbReference type="GO" id="GO:0005509">
    <property type="term" value="F:calcium ion binding"/>
    <property type="evidence" value="ECO:0007669"/>
    <property type="project" value="InterPro"/>
</dbReference>
<feature type="transmembrane region" description="Helical" evidence="16">
    <location>
        <begin position="295"/>
        <end position="320"/>
    </location>
</feature>
<evidence type="ECO:0000256" key="10">
    <source>
        <dbReference type="ARBA" id="ARBA00022882"/>
    </source>
</evidence>
<dbReference type="OrthoDB" id="416585at2759"/>
<protein>
    <recommendedName>
        <fullName evidence="17">EF-hand domain-containing protein</fullName>
    </recommendedName>
</protein>
<evidence type="ECO:0000256" key="1">
    <source>
        <dbReference type="ARBA" id="ARBA00004141"/>
    </source>
</evidence>
<feature type="transmembrane region" description="Helical" evidence="16">
    <location>
        <begin position="583"/>
        <end position="607"/>
    </location>
</feature>
<feature type="compositionally biased region" description="Polar residues" evidence="15">
    <location>
        <begin position="11"/>
        <end position="28"/>
    </location>
</feature>
<dbReference type="Gene3D" id="1.10.287.70">
    <property type="match status" value="2"/>
</dbReference>
<feature type="transmembrane region" description="Helical" evidence="16">
    <location>
        <begin position="132"/>
        <end position="155"/>
    </location>
</feature>
<dbReference type="OMA" id="EVVFDMY"/>
<comment type="similarity">
    <text evidence="2">Belongs to the calcium channel alpha-1 subunit (TC 1.A.1.11) family. Two pore calcium channel subfamily.</text>
</comment>
<dbReference type="InterPro" id="IPR027359">
    <property type="entry name" value="Volt_channel_dom_sf"/>
</dbReference>
<feature type="transmembrane region" description="Helical" evidence="16">
    <location>
        <begin position="490"/>
        <end position="509"/>
    </location>
</feature>
<feature type="transmembrane region" description="Helical" evidence="16">
    <location>
        <begin position="230"/>
        <end position="253"/>
    </location>
</feature>
<keyword evidence="5" id="KW-0109">Calcium transport</keyword>
<evidence type="ECO:0000256" key="11">
    <source>
        <dbReference type="ARBA" id="ARBA00022989"/>
    </source>
</evidence>
<evidence type="ECO:0000256" key="16">
    <source>
        <dbReference type="SAM" id="Phobius"/>
    </source>
</evidence>
<dbReference type="AlphaFoldDB" id="A0A1Y1ICK0"/>
<dbReference type="GO" id="GO:0005245">
    <property type="term" value="F:voltage-gated calcium channel activity"/>
    <property type="evidence" value="ECO:0007669"/>
    <property type="project" value="InterPro"/>
</dbReference>
<feature type="region of interest" description="Disordered" evidence="15">
    <location>
        <begin position="1"/>
        <end position="28"/>
    </location>
</feature>
<dbReference type="PROSITE" id="PS50222">
    <property type="entry name" value="EF_HAND_2"/>
    <property type="match status" value="2"/>
</dbReference>
<evidence type="ECO:0000256" key="5">
    <source>
        <dbReference type="ARBA" id="ARBA00022568"/>
    </source>
</evidence>
<evidence type="ECO:0000256" key="15">
    <source>
        <dbReference type="SAM" id="MobiDB-lite"/>
    </source>
</evidence>
<keyword evidence="10" id="KW-0851">Voltage-gated channel</keyword>
<evidence type="ECO:0000256" key="13">
    <source>
        <dbReference type="ARBA" id="ARBA00023136"/>
    </source>
</evidence>
<sequence>MERPLIDSHRNSPGGNNQSAGRESSPNALSIDRRGKAFKTGSKVQQAAALVDIAYDGEGLPESFLDSPHFSEKADYYLFYNAAGPLWLATYAALLLLNFVEIPSWCLTRHEHSCGDPKEYWLGDVPYLPPTVFLIVELVLFVLLAAHVLFPLLYAGPKLYKESPKDAISTGLLLLLGLDIVRQMLFVWTDFPVVELESVRLAPYLRVLIFLVSVKEVRDNLWTVVTIVPNFMDIFILGFVYVAFSSWLAYVLFEDTLQGKEEFTTFSITSLKMVILFTGSNNPDVWQKAYEEHRAYSIFFVVYLLLGLYFLTNLVLAVIFDSFQKQLGQARKAKEANKRRVLSRAFAFVDGDNRGYIDSDQLTGLMHALNLYRAVPHIEKDDMRHIFLALDDSGDYKIQEDEFSDLCDAIGTKFIKLDEPPFLKIVAPGIFNSRAFTAVRDFVKDPRFDRYVMTSILLANLVTVAIETALDMRNLPSQALWQDIEYVFGWIYVLEALLKVSVLGFSNYWRETANRFDFFITWTILIGQTALILDPNQTVANKEWIRYLLIGRMLRLLRLLTYVERYRAIVKTFLKLIPAMGPLFGVLFGFVSLFNSLGIHLFGGLVYESNPLLKSTPLSDHKPYNFNDYSTGMVTLFNLLSEADWQDWMEGYAILGHRALAARTFFLAFMCLGTGLVMNVFVSFVMEAFTVEMETETEAEKAASRSGDGLNLSAERHGANVRPQMSNSDRLMDKMFGEGDGDGDKESGDQGV</sequence>
<feature type="transmembrane region" description="Helical" evidence="16">
    <location>
        <begin position="77"/>
        <end position="100"/>
    </location>
</feature>
<evidence type="ECO:0000256" key="4">
    <source>
        <dbReference type="ARBA" id="ARBA00022448"/>
    </source>
</evidence>
<gene>
    <name evidence="18" type="ORF">KFL_003120080</name>
</gene>
<feature type="transmembrane region" description="Helical" evidence="16">
    <location>
        <begin position="665"/>
        <end position="686"/>
    </location>
</feature>
<dbReference type="PANTHER" id="PTHR46988">
    <property type="entry name" value="TWO PORE CALCIUM CHANNEL PROTEIN 1"/>
    <property type="match status" value="1"/>
</dbReference>
<evidence type="ECO:0000256" key="2">
    <source>
        <dbReference type="ARBA" id="ARBA00009286"/>
    </source>
</evidence>
<dbReference type="GO" id="GO:0034702">
    <property type="term" value="C:monoatomic ion channel complex"/>
    <property type="evidence" value="ECO:0007669"/>
    <property type="project" value="UniProtKB-KW"/>
</dbReference>
<dbReference type="InterPro" id="IPR005821">
    <property type="entry name" value="Ion_trans_dom"/>
</dbReference>
<dbReference type="PANTHER" id="PTHR46988:SF2">
    <property type="entry name" value="TWO PORE CALCIUM CHANNEL PROTEIN 1"/>
    <property type="match status" value="1"/>
</dbReference>
<evidence type="ECO:0000256" key="9">
    <source>
        <dbReference type="ARBA" id="ARBA00022837"/>
    </source>
</evidence>
<feature type="compositionally biased region" description="Basic and acidic residues" evidence="15">
    <location>
        <begin position="1"/>
        <end position="10"/>
    </location>
</feature>
<accession>A0A1Y1ICK0</accession>
<dbReference type="SUPFAM" id="SSF47473">
    <property type="entry name" value="EF-hand"/>
    <property type="match status" value="1"/>
</dbReference>
<comment type="subunit">
    <text evidence="3">Homodimer.</text>
</comment>
<dbReference type="STRING" id="105231.A0A1Y1ICK0"/>
<dbReference type="FunFam" id="1.20.120.350:FF:000055">
    <property type="entry name" value="Two pore calcium channel protein 1"/>
    <property type="match status" value="1"/>
</dbReference>
<keyword evidence="4" id="KW-0813">Transport</keyword>
<evidence type="ECO:0000256" key="14">
    <source>
        <dbReference type="ARBA" id="ARBA00023303"/>
    </source>
</evidence>
<feature type="transmembrane region" description="Helical" evidence="16">
    <location>
        <begin position="451"/>
        <end position="470"/>
    </location>
</feature>
<evidence type="ECO:0000259" key="17">
    <source>
        <dbReference type="PROSITE" id="PS50222"/>
    </source>
</evidence>
<name>A0A1Y1ICK0_KLENI</name>
<reference evidence="18 19" key="1">
    <citation type="journal article" date="2014" name="Nat. Commun.">
        <title>Klebsormidium flaccidum genome reveals primary factors for plant terrestrial adaptation.</title>
        <authorList>
            <person name="Hori K."/>
            <person name="Maruyama F."/>
            <person name="Fujisawa T."/>
            <person name="Togashi T."/>
            <person name="Yamamoto N."/>
            <person name="Seo M."/>
            <person name="Sato S."/>
            <person name="Yamada T."/>
            <person name="Mori H."/>
            <person name="Tajima N."/>
            <person name="Moriyama T."/>
            <person name="Ikeuchi M."/>
            <person name="Watanabe M."/>
            <person name="Wada H."/>
            <person name="Kobayashi K."/>
            <person name="Saito M."/>
            <person name="Masuda T."/>
            <person name="Sasaki-Sekimoto Y."/>
            <person name="Mashiguchi K."/>
            <person name="Awai K."/>
            <person name="Shimojima M."/>
            <person name="Masuda S."/>
            <person name="Iwai M."/>
            <person name="Nobusawa T."/>
            <person name="Narise T."/>
            <person name="Kondo S."/>
            <person name="Saito H."/>
            <person name="Sato R."/>
            <person name="Murakawa M."/>
            <person name="Ihara Y."/>
            <person name="Oshima-Yamada Y."/>
            <person name="Ohtaka K."/>
            <person name="Satoh M."/>
            <person name="Sonobe K."/>
            <person name="Ishii M."/>
            <person name="Ohtani R."/>
            <person name="Kanamori-Sato M."/>
            <person name="Honoki R."/>
            <person name="Miyazaki D."/>
            <person name="Mochizuki H."/>
            <person name="Umetsu J."/>
            <person name="Higashi K."/>
            <person name="Shibata D."/>
            <person name="Kamiya Y."/>
            <person name="Sato N."/>
            <person name="Nakamura Y."/>
            <person name="Tabata S."/>
            <person name="Ida S."/>
            <person name="Kurokawa K."/>
            <person name="Ohta H."/>
        </authorList>
    </citation>
    <scope>NUCLEOTIDE SEQUENCE [LARGE SCALE GENOMIC DNA]</scope>
    <source>
        <strain evidence="18 19">NIES-2285</strain>
    </source>
</reference>
<evidence type="ECO:0000256" key="3">
    <source>
        <dbReference type="ARBA" id="ARBA00011738"/>
    </source>
</evidence>
<keyword evidence="19" id="KW-1185">Reference proteome</keyword>
<feature type="domain" description="EF-hand" evidence="17">
    <location>
        <begin position="378"/>
        <end position="413"/>
    </location>
</feature>
<keyword evidence="7 16" id="KW-0812">Transmembrane</keyword>
<evidence type="ECO:0000256" key="8">
    <source>
        <dbReference type="ARBA" id="ARBA00022737"/>
    </source>
</evidence>
<evidence type="ECO:0000313" key="18">
    <source>
        <dbReference type="EMBL" id="GAQ86801.1"/>
    </source>
</evidence>
<keyword evidence="12" id="KW-0406">Ion transport</keyword>
<keyword evidence="13 16" id="KW-0472">Membrane</keyword>
<dbReference type="InterPro" id="IPR044581">
    <property type="entry name" value="TPC1_plant"/>
</dbReference>
<dbReference type="EMBL" id="DF237261">
    <property type="protein sequence ID" value="GAQ86801.1"/>
    <property type="molecule type" value="Genomic_DNA"/>
</dbReference>
<organism evidence="18 19">
    <name type="scientific">Klebsormidium nitens</name>
    <name type="common">Green alga</name>
    <name type="synonym">Ulothrix nitens</name>
    <dbReference type="NCBI Taxonomy" id="105231"/>
    <lineage>
        <taxon>Eukaryota</taxon>
        <taxon>Viridiplantae</taxon>
        <taxon>Streptophyta</taxon>
        <taxon>Klebsormidiophyceae</taxon>
        <taxon>Klebsormidiales</taxon>
        <taxon>Klebsormidiaceae</taxon>
        <taxon>Klebsormidium</taxon>
    </lineage>
</organism>
<evidence type="ECO:0000256" key="6">
    <source>
        <dbReference type="ARBA" id="ARBA00022673"/>
    </source>
</evidence>
<evidence type="ECO:0000256" key="12">
    <source>
        <dbReference type="ARBA" id="ARBA00023065"/>
    </source>
</evidence>
<feature type="region of interest" description="Disordered" evidence="15">
    <location>
        <begin position="700"/>
        <end position="752"/>
    </location>
</feature>
<keyword evidence="6" id="KW-0107">Calcium channel</keyword>
<dbReference type="InterPro" id="IPR002048">
    <property type="entry name" value="EF_hand_dom"/>
</dbReference>
<feature type="compositionally biased region" description="Basic and acidic residues" evidence="15">
    <location>
        <begin position="730"/>
        <end position="752"/>
    </location>
</feature>